<dbReference type="GO" id="GO:0005634">
    <property type="term" value="C:nucleus"/>
    <property type="evidence" value="ECO:0007669"/>
    <property type="project" value="UniProtKB-ARBA"/>
</dbReference>
<dbReference type="Gramene" id="EFJ32963">
    <property type="protein sequence ID" value="EFJ32963"/>
    <property type="gene ID" value="SELMODRAFT_439331"/>
</dbReference>
<dbReference type="AlphaFoldDB" id="D8R3L4"/>
<name>D8R3L4_SELML</name>
<dbReference type="SMART" id="SM00582">
    <property type="entry name" value="RPR"/>
    <property type="match status" value="1"/>
</dbReference>
<sequence length="522" mass="57398">MQGLFSGQNLSDKLVKLNSTQQSIETLSHWCIFHRKYAKQVVDIWEKEFFQAPREQRVPFLFLANDILQNSRRKGSEFVSEFWRVLPGALKLVMQNGDDSNRNTILRLIDIWEERRVFGSHAHGLRVELLGKDDAKNSDALMPEKLVAVYKAFQDKLTDEDATVYKCQTAVLHMDAFEKEIDTTTISGQESSIILIEELQQRETILLECAQQLEAIEIARSSIVFQLKETLRDQEDKLERTRLLLQAAHTHADQARMMQQQIYDAASGQAYQPVVANGSTGGGGLLAHHHHYDSSIQHQQHSVPSLLSSEAECYVPTEAKMFDPAAAAEVAAKLVASSSSAAMISSVLSSLAAENVVKLQDPQDKQQQQQQRNFDDPTENYGQNPEEVAIEEEVEEEEDPGREPPEKRQKVDEGEEESESLLGPAVELEEEFGEEVSAAEVTSSIPLSPAAVVAAVAAPPATEAVTTATAVATTIMGSSSSMLLPFSFGGQSLGFPLPVAAPPGCAPASDHTSTSLFALPRQ</sequence>
<dbReference type="GO" id="GO:0000993">
    <property type="term" value="F:RNA polymerase II complex binding"/>
    <property type="evidence" value="ECO:0000318"/>
    <property type="project" value="GO_Central"/>
</dbReference>
<dbReference type="GO" id="GO:0031124">
    <property type="term" value="P:mRNA 3'-end processing"/>
    <property type="evidence" value="ECO:0000318"/>
    <property type="project" value="GO_Central"/>
</dbReference>
<gene>
    <name evidence="3" type="ORF">SELMODRAFT_439331</name>
</gene>
<dbReference type="KEGG" id="smo:SELMODRAFT_439331"/>
<dbReference type="EMBL" id="GL377571">
    <property type="protein sequence ID" value="EFJ32963.1"/>
    <property type="molecule type" value="Genomic_DNA"/>
</dbReference>
<dbReference type="SUPFAM" id="SSF48464">
    <property type="entry name" value="ENTH/VHS domain"/>
    <property type="match status" value="1"/>
</dbReference>
<dbReference type="Gene3D" id="1.25.40.90">
    <property type="match status" value="1"/>
</dbReference>
<feature type="domain" description="CID" evidence="2">
    <location>
        <begin position="2"/>
        <end position="134"/>
    </location>
</feature>
<evidence type="ECO:0000256" key="1">
    <source>
        <dbReference type="SAM" id="MobiDB-lite"/>
    </source>
</evidence>
<reference evidence="3 4" key="1">
    <citation type="journal article" date="2011" name="Science">
        <title>The Selaginella genome identifies genetic changes associated with the evolution of vascular plants.</title>
        <authorList>
            <person name="Banks J.A."/>
            <person name="Nishiyama T."/>
            <person name="Hasebe M."/>
            <person name="Bowman J.L."/>
            <person name="Gribskov M."/>
            <person name="dePamphilis C."/>
            <person name="Albert V.A."/>
            <person name="Aono N."/>
            <person name="Aoyama T."/>
            <person name="Ambrose B.A."/>
            <person name="Ashton N.W."/>
            <person name="Axtell M.J."/>
            <person name="Barker E."/>
            <person name="Barker M.S."/>
            <person name="Bennetzen J.L."/>
            <person name="Bonawitz N.D."/>
            <person name="Chapple C."/>
            <person name="Cheng C."/>
            <person name="Correa L.G."/>
            <person name="Dacre M."/>
            <person name="DeBarry J."/>
            <person name="Dreyer I."/>
            <person name="Elias M."/>
            <person name="Engstrom E.M."/>
            <person name="Estelle M."/>
            <person name="Feng L."/>
            <person name="Finet C."/>
            <person name="Floyd S.K."/>
            <person name="Frommer W.B."/>
            <person name="Fujita T."/>
            <person name="Gramzow L."/>
            <person name="Gutensohn M."/>
            <person name="Harholt J."/>
            <person name="Hattori M."/>
            <person name="Heyl A."/>
            <person name="Hirai T."/>
            <person name="Hiwatashi Y."/>
            <person name="Ishikawa M."/>
            <person name="Iwata M."/>
            <person name="Karol K.G."/>
            <person name="Koehler B."/>
            <person name="Kolukisaoglu U."/>
            <person name="Kubo M."/>
            <person name="Kurata T."/>
            <person name="Lalonde S."/>
            <person name="Li K."/>
            <person name="Li Y."/>
            <person name="Litt A."/>
            <person name="Lyons E."/>
            <person name="Manning G."/>
            <person name="Maruyama T."/>
            <person name="Michael T.P."/>
            <person name="Mikami K."/>
            <person name="Miyazaki S."/>
            <person name="Morinaga S."/>
            <person name="Murata T."/>
            <person name="Mueller-Roeber B."/>
            <person name="Nelson D.R."/>
            <person name="Obara M."/>
            <person name="Oguri Y."/>
            <person name="Olmstead R.G."/>
            <person name="Onodera N."/>
            <person name="Petersen B.L."/>
            <person name="Pils B."/>
            <person name="Prigge M."/>
            <person name="Rensing S.A."/>
            <person name="Riano-Pachon D.M."/>
            <person name="Roberts A.W."/>
            <person name="Sato Y."/>
            <person name="Scheller H.V."/>
            <person name="Schulz B."/>
            <person name="Schulz C."/>
            <person name="Shakirov E.V."/>
            <person name="Shibagaki N."/>
            <person name="Shinohara N."/>
            <person name="Shippen D.E."/>
            <person name="Soerensen I."/>
            <person name="Sotooka R."/>
            <person name="Sugimoto N."/>
            <person name="Sugita M."/>
            <person name="Sumikawa N."/>
            <person name="Tanurdzic M."/>
            <person name="Theissen G."/>
            <person name="Ulvskov P."/>
            <person name="Wakazuki S."/>
            <person name="Weng J.K."/>
            <person name="Willats W.W."/>
            <person name="Wipf D."/>
            <person name="Wolf P.G."/>
            <person name="Yang L."/>
            <person name="Zimmer A.D."/>
            <person name="Zhu Q."/>
            <person name="Mitros T."/>
            <person name="Hellsten U."/>
            <person name="Loque D."/>
            <person name="Otillar R."/>
            <person name="Salamov A."/>
            <person name="Schmutz J."/>
            <person name="Shapiro H."/>
            <person name="Lindquist E."/>
            <person name="Lucas S."/>
            <person name="Rokhsar D."/>
            <person name="Grigoriev I.V."/>
        </authorList>
    </citation>
    <scope>NUCLEOTIDE SEQUENCE [LARGE SCALE GENOMIC DNA]</scope>
</reference>
<dbReference type="PANTHER" id="PTHR12460:SF0">
    <property type="entry name" value="CID DOMAIN-CONTAINING PROTEIN-RELATED"/>
    <property type="match status" value="1"/>
</dbReference>
<proteinExistence type="predicted"/>
<feature type="compositionally biased region" description="Acidic residues" evidence="1">
    <location>
        <begin position="388"/>
        <end position="400"/>
    </location>
</feature>
<dbReference type="PANTHER" id="PTHR12460">
    <property type="entry name" value="CYCLIN-DEPENDENT KINASE INHIBITOR-RELATED PROTEIN"/>
    <property type="match status" value="1"/>
</dbReference>
<evidence type="ECO:0000313" key="3">
    <source>
        <dbReference type="EMBL" id="EFJ32963.1"/>
    </source>
</evidence>
<dbReference type="InterPro" id="IPR006569">
    <property type="entry name" value="CID_dom"/>
</dbReference>
<dbReference type="Proteomes" id="UP000001514">
    <property type="component" value="Unassembled WGS sequence"/>
</dbReference>
<dbReference type="STRING" id="88036.D8R3L4"/>
<dbReference type="HOGENOM" id="CLU_024771_1_0_1"/>
<evidence type="ECO:0000259" key="2">
    <source>
        <dbReference type="PROSITE" id="PS51391"/>
    </source>
</evidence>
<protein>
    <recommendedName>
        <fullName evidence="2">CID domain-containing protein</fullName>
    </recommendedName>
</protein>
<feature type="region of interest" description="Disordered" evidence="1">
    <location>
        <begin position="359"/>
        <end position="425"/>
    </location>
</feature>
<dbReference type="InParanoid" id="D8R3L4"/>
<dbReference type="OrthoDB" id="10069473at2759"/>
<evidence type="ECO:0000313" key="4">
    <source>
        <dbReference type="Proteomes" id="UP000001514"/>
    </source>
</evidence>
<keyword evidence="4" id="KW-1185">Reference proteome</keyword>
<feature type="compositionally biased region" description="Basic and acidic residues" evidence="1">
    <location>
        <begin position="401"/>
        <end position="412"/>
    </location>
</feature>
<dbReference type="PROSITE" id="PS51391">
    <property type="entry name" value="CID"/>
    <property type="match status" value="1"/>
</dbReference>
<dbReference type="FunFam" id="1.25.40.90:FF:000018">
    <property type="entry name" value="ENTH/VHS family protein isoform 1"/>
    <property type="match status" value="1"/>
</dbReference>
<dbReference type="eggNOG" id="KOG2669">
    <property type="taxonomic scope" value="Eukaryota"/>
</dbReference>
<dbReference type="Pfam" id="PF04818">
    <property type="entry name" value="CID"/>
    <property type="match status" value="1"/>
</dbReference>
<dbReference type="CDD" id="cd16981">
    <property type="entry name" value="CID_RPRD_like"/>
    <property type="match status" value="1"/>
</dbReference>
<organism evidence="4">
    <name type="scientific">Selaginella moellendorffii</name>
    <name type="common">Spikemoss</name>
    <dbReference type="NCBI Taxonomy" id="88036"/>
    <lineage>
        <taxon>Eukaryota</taxon>
        <taxon>Viridiplantae</taxon>
        <taxon>Streptophyta</taxon>
        <taxon>Embryophyta</taxon>
        <taxon>Tracheophyta</taxon>
        <taxon>Lycopodiopsida</taxon>
        <taxon>Selaginellales</taxon>
        <taxon>Selaginellaceae</taxon>
        <taxon>Selaginella</taxon>
    </lineage>
</organism>
<dbReference type="InterPro" id="IPR008942">
    <property type="entry name" value="ENTH_VHS"/>
</dbReference>
<accession>D8R3L4</accession>